<gene>
    <name evidence="12" type="ORF">K489DRAFT_380029</name>
</gene>
<dbReference type="PROSITE" id="PS51194">
    <property type="entry name" value="HELICASE_CTER"/>
    <property type="match status" value="1"/>
</dbReference>
<dbReference type="PROSITE" id="PS00518">
    <property type="entry name" value="ZF_RING_1"/>
    <property type="match status" value="1"/>
</dbReference>
<evidence type="ECO:0000256" key="7">
    <source>
        <dbReference type="PROSITE-ProRule" id="PRU00175"/>
    </source>
</evidence>
<evidence type="ECO:0000259" key="10">
    <source>
        <dbReference type="PROSITE" id="PS51194"/>
    </source>
</evidence>
<dbReference type="AlphaFoldDB" id="A0A6J3M564"/>
<dbReference type="GO" id="GO:0006281">
    <property type="term" value="P:DNA repair"/>
    <property type="evidence" value="ECO:0007669"/>
    <property type="project" value="TreeGrafter"/>
</dbReference>
<evidence type="ECO:0000256" key="1">
    <source>
        <dbReference type="ARBA" id="ARBA00022723"/>
    </source>
</evidence>
<dbReference type="PROSITE" id="PS51192">
    <property type="entry name" value="HELICASE_ATP_BIND_1"/>
    <property type="match status" value="1"/>
</dbReference>
<dbReference type="SMART" id="SM00490">
    <property type="entry name" value="HELICc"/>
    <property type="match status" value="1"/>
</dbReference>
<dbReference type="InterPro" id="IPR027417">
    <property type="entry name" value="P-loop_NTPase"/>
</dbReference>
<evidence type="ECO:0000256" key="4">
    <source>
        <dbReference type="ARBA" id="ARBA00022801"/>
    </source>
</evidence>
<dbReference type="InterPro" id="IPR001650">
    <property type="entry name" value="Helicase_C-like"/>
</dbReference>
<keyword evidence="3 7" id="KW-0863">Zinc-finger</keyword>
<dbReference type="SUPFAM" id="SSF52540">
    <property type="entry name" value="P-loop containing nucleoside triphosphate hydrolases"/>
    <property type="match status" value="2"/>
</dbReference>
<feature type="domain" description="RING-type" evidence="8">
    <location>
        <begin position="608"/>
        <end position="663"/>
    </location>
</feature>
<dbReference type="RefSeq" id="XP_033459690.1">
    <property type="nucleotide sequence ID" value="XM_033604792.1"/>
</dbReference>
<dbReference type="InterPro" id="IPR000330">
    <property type="entry name" value="SNF2_N"/>
</dbReference>
<dbReference type="PROSITE" id="PS50089">
    <property type="entry name" value="ZF_RING_2"/>
    <property type="match status" value="1"/>
</dbReference>
<dbReference type="CDD" id="cd18793">
    <property type="entry name" value="SF2_C_SNF"/>
    <property type="match status" value="1"/>
</dbReference>
<dbReference type="InterPro" id="IPR050628">
    <property type="entry name" value="SNF2_RAD54_helicase_TF"/>
</dbReference>
<dbReference type="OrthoDB" id="3648557at2759"/>
<feature type="domain" description="Helicase ATP-binding" evidence="9">
    <location>
        <begin position="284"/>
        <end position="471"/>
    </location>
</feature>
<dbReference type="SUPFAM" id="SSF57850">
    <property type="entry name" value="RING/U-box"/>
    <property type="match status" value="1"/>
</dbReference>
<organism evidence="12">
    <name type="scientific">Dissoconium aciculare CBS 342.82</name>
    <dbReference type="NCBI Taxonomy" id="1314786"/>
    <lineage>
        <taxon>Eukaryota</taxon>
        <taxon>Fungi</taxon>
        <taxon>Dikarya</taxon>
        <taxon>Ascomycota</taxon>
        <taxon>Pezizomycotina</taxon>
        <taxon>Dothideomycetes</taxon>
        <taxon>Dothideomycetidae</taxon>
        <taxon>Mycosphaerellales</taxon>
        <taxon>Dissoconiaceae</taxon>
        <taxon>Dissoconium</taxon>
    </lineage>
</organism>
<reference evidence="12" key="2">
    <citation type="submission" date="2020-04" db="EMBL/GenBank/DDBJ databases">
        <authorList>
            <consortium name="NCBI Genome Project"/>
        </authorList>
    </citation>
    <scope>NUCLEOTIDE SEQUENCE</scope>
    <source>
        <strain evidence="12">CBS 342.82</strain>
    </source>
</reference>
<dbReference type="InterPro" id="IPR038718">
    <property type="entry name" value="SNF2-like_sf"/>
</dbReference>
<dbReference type="Pfam" id="PF00271">
    <property type="entry name" value="Helicase_C"/>
    <property type="match status" value="1"/>
</dbReference>
<dbReference type="GO" id="GO:0008270">
    <property type="term" value="F:zinc ion binding"/>
    <property type="evidence" value="ECO:0007669"/>
    <property type="project" value="UniProtKB-KW"/>
</dbReference>
<dbReference type="Gene3D" id="3.40.50.10810">
    <property type="entry name" value="Tandem AAA-ATPase domain"/>
    <property type="match status" value="1"/>
</dbReference>
<dbReference type="PANTHER" id="PTHR45626">
    <property type="entry name" value="TRANSCRIPTION TERMINATION FACTOR 2-RELATED"/>
    <property type="match status" value="1"/>
</dbReference>
<name>A0A6J3M564_9PEZI</name>
<dbReference type="InterPro" id="IPR049730">
    <property type="entry name" value="SNF2/RAD54-like_C"/>
</dbReference>
<evidence type="ECO:0000259" key="8">
    <source>
        <dbReference type="PROSITE" id="PS50089"/>
    </source>
</evidence>
<dbReference type="InterPro" id="IPR017907">
    <property type="entry name" value="Znf_RING_CS"/>
</dbReference>
<dbReference type="InterPro" id="IPR001841">
    <property type="entry name" value="Znf_RING"/>
</dbReference>
<dbReference type="CDD" id="cd18008">
    <property type="entry name" value="DEXDc_SHPRH-like"/>
    <property type="match status" value="1"/>
</dbReference>
<evidence type="ECO:0000256" key="5">
    <source>
        <dbReference type="ARBA" id="ARBA00022833"/>
    </source>
</evidence>
<evidence type="ECO:0000256" key="6">
    <source>
        <dbReference type="ARBA" id="ARBA00022840"/>
    </source>
</evidence>
<accession>A0A6J3M564</accession>
<evidence type="ECO:0000256" key="2">
    <source>
        <dbReference type="ARBA" id="ARBA00022741"/>
    </source>
</evidence>
<dbReference type="GO" id="GO:0008094">
    <property type="term" value="F:ATP-dependent activity, acting on DNA"/>
    <property type="evidence" value="ECO:0007669"/>
    <property type="project" value="TreeGrafter"/>
</dbReference>
<evidence type="ECO:0000259" key="9">
    <source>
        <dbReference type="PROSITE" id="PS51192"/>
    </source>
</evidence>
<dbReference type="Gene3D" id="3.40.50.300">
    <property type="entry name" value="P-loop containing nucleotide triphosphate hydrolases"/>
    <property type="match status" value="1"/>
</dbReference>
<proteinExistence type="predicted"/>
<dbReference type="Pfam" id="PF00176">
    <property type="entry name" value="SNF2-rel_dom"/>
    <property type="match status" value="1"/>
</dbReference>
<evidence type="ECO:0000256" key="3">
    <source>
        <dbReference type="ARBA" id="ARBA00022771"/>
    </source>
</evidence>
<keyword evidence="6" id="KW-0067">ATP-binding</keyword>
<keyword evidence="5" id="KW-0862">Zinc</keyword>
<dbReference type="GO" id="GO:0016787">
    <property type="term" value="F:hydrolase activity"/>
    <property type="evidence" value="ECO:0007669"/>
    <property type="project" value="UniProtKB-KW"/>
</dbReference>
<sequence>MSSSMNDIDEKAVASTTHTISERMICYGTILNVKCQLLSINQTDLENDHERHIEDEHTEYQSLQVIVKHGRLLVGTLLHPELVNMNSRATFVFLELLKVANVQLVPFVKKKALQALLSPCPTDRKVNLLFIEVNVQGLESDFGTIGALLSDHDFYLQDPFCHDQTLLYRNPHVMVFDMPDEQLWLHELSMDLLSAPGRVKENNDWNVVLDDLPQNHNLNASAIQVNADVVTREIMPHQGEALDFMCKRELGGELLDEHMRLWRLERNSGGKSVYRHIITKAESLQPQREAQGGVIADEMGLGKTLTTISLIAVSLPRAAHFSSTMPSQSFSQSTAPLPRSRATLVVVPSTQLMDSWSKELKRHTRPGSLKISFYHGHDRVRHYSELLHQDIVITTYGTIAADFRRSTRQFLFDVQFFRIVLDEAHTIRSRRTKLFKAVTSIDAAHHWCLTGTPISNKVDDLGALLEFCRVPLLGDRQCFQQHVVTPSRKNLRRGYTVLRLILGSLCLRRTRDLLDILQPYLSQSEVAFSKSESVQYKSIIKRVRRDIDVAVSGHSNKTSQQIMPKALLELRIFCNQGTFTPKLQSGEEAELDAEEQLSLLQQTDDAICVKCATIISTVTVSDQVEIFESGIVGKCSHPLCSLCYADAVDDPLTNETYTCPLCKQVTVPQALPNNSSLDNTAVPADSRHSSKISMLIEDLLSSQNVSVPEKSIVFSFWTKTLNIVSELCTSKGIRHVRIDGKTPGPARPVILEQFANDPSISTLLMTIGTGALGLNIVSASRIHILEPQWNPAVEAQAIGRAVRIGQERRTTVILYTVKDSIEKAILGYQKRKMNLAAGGFGHRSNDIGPEENARLTARYLSQTANK</sequence>
<evidence type="ECO:0000313" key="11">
    <source>
        <dbReference type="Proteomes" id="UP000504637"/>
    </source>
</evidence>
<evidence type="ECO:0008006" key="13">
    <source>
        <dbReference type="Google" id="ProtNLM"/>
    </source>
</evidence>
<protein>
    <recommendedName>
        <fullName evidence="13">P-loop containing nucleoside triphosphate hydrolase protein</fullName>
    </recommendedName>
</protein>
<dbReference type="InterPro" id="IPR014001">
    <property type="entry name" value="Helicase_ATP-bd"/>
</dbReference>
<reference evidence="12" key="1">
    <citation type="submission" date="2020-01" db="EMBL/GenBank/DDBJ databases">
        <authorList>
            <consortium name="DOE Joint Genome Institute"/>
            <person name="Haridas S."/>
            <person name="Albert R."/>
            <person name="Binder M."/>
            <person name="Bloem J."/>
            <person name="Labutti K."/>
            <person name="Salamov A."/>
            <person name="Andreopoulos B."/>
            <person name="Baker S.E."/>
            <person name="Barry K."/>
            <person name="Bills G."/>
            <person name="Bluhm B.H."/>
            <person name="Cannon C."/>
            <person name="Castanera R."/>
            <person name="Culley D.E."/>
            <person name="Daum C."/>
            <person name="Ezra D."/>
            <person name="Gonzalez J.B."/>
            <person name="Henrissat B."/>
            <person name="Kuo A."/>
            <person name="Liang C."/>
            <person name="Lipzen A."/>
            <person name="Lutzoni F."/>
            <person name="Magnuson J."/>
            <person name="Mondo S."/>
            <person name="Nolan M."/>
            <person name="Ohm R."/>
            <person name="Pangilinan J."/>
            <person name="Park H.-J."/>
            <person name="Ramirez L."/>
            <person name="Alfaro M."/>
            <person name="Sun H."/>
            <person name="Tritt A."/>
            <person name="Yoshinaga Y."/>
            <person name="Zwiers L.-H."/>
            <person name="Turgeon B.G."/>
            <person name="Goodwin S.B."/>
            <person name="Spatafora J.W."/>
            <person name="Crous P.W."/>
            <person name="Grigoriev I.V."/>
        </authorList>
    </citation>
    <scope>NUCLEOTIDE SEQUENCE</scope>
    <source>
        <strain evidence="12">CBS 342.82</strain>
    </source>
</reference>
<dbReference type="GeneID" id="54362592"/>
<dbReference type="PANTHER" id="PTHR45626:SF52">
    <property type="entry name" value="SINGLE-STRANDED DNA-DEPENDENT ATPASE (EUROFUNG)"/>
    <property type="match status" value="1"/>
</dbReference>
<dbReference type="SMART" id="SM00487">
    <property type="entry name" value="DEXDc"/>
    <property type="match status" value="1"/>
</dbReference>
<feature type="domain" description="Helicase C-terminal" evidence="10">
    <location>
        <begin position="695"/>
        <end position="848"/>
    </location>
</feature>
<keyword evidence="11" id="KW-1185">Reference proteome</keyword>
<keyword evidence="2" id="KW-0547">Nucleotide-binding</keyword>
<reference evidence="12" key="3">
    <citation type="submission" date="2025-08" db="UniProtKB">
        <authorList>
            <consortium name="RefSeq"/>
        </authorList>
    </citation>
    <scope>IDENTIFICATION</scope>
    <source>
        <strain evidence="12">CBS 342.82</strain>
    </source>
</reference>
<evidence type="ECO:0000313" key="12">
    <source>
        <dbReference type="RefSeq" id="XP_033459690.1"/>
    </source>
</evidence>
<dbReference type="Proteomes" id="UP000504637">
    <property type="component" value="Unplaced"/>
</dbReference>
<dbReference type="GO" id="GO:0005634">
    <property type="term" value="C:nucleus"/>
    <property type="evidence" value="ECO:0007669"/>
    <property type="project" value="TreeGrafter"/>
</dbReference>
<dbReference type="GO" id="GO:0005524">
    <property type="term" value="F:ATP binding"/>
    <property type="evidence" value="ECO:0007669"/>
    <property type="project" value="UniProtKB-KW"/>
</dbReference>
<keyword evidence="4" id="KW-0378">Hydrolase</keyword>
<keyword evidence="1" id="KW-0479">Metal-binding</keyword>